<comment type="caution">
    <text evidence="3">The sequence shown here is derived from an EMBL/GenBank/DDBJ whole genome shotgun (WGS) entry which is preliminary data.</text>
</comment>
<sequence>MSETGVGYVYGETFGVRRVVFSVEDGRAIFEGDIVLGPVSEVSARSAVAIPGESFRWPDGVIPYEIDPALPEAQRSAVEEAVEHWNTRTRLAVVPRDGEDDYVRFVPGGGCTSSVGRQGGMQTLDLGTGCFFGQATHELGHAAGLWHEQSREDRDEFVRIVWDNIDPGQKHNFDQHITDGDDVGPYDYGSIMHYPAVSFSVNGEPTIVPLRDGAQIGQREGLSAGDRAAIRELYSSLEPSDANTWVGSFGVLYHLRSRGTYHLGSLATGALTWTEVGHGGPGPVGDFDGDGLDEVLDAAGGRIGRLVEGQLSWSSATARVLGSQSWVGRFRPGGADEVLTYYPTDHSWWLGPSEWSYAGNTEGFTADLSTLLVGDVDADGVAELLVADGGEWWCAKLGAAGEFEWSVVGETVGRALGVTSGGLLVSTGDSTLLGSLVDGALTWRPVGAAGPAGSLVGGRYVTSPDGVWSFDGSTWTSLDGATGDVAWALGDGRVLTYSVLDASCRLYTPGAGWSSVATFEA</sequence>
<keyword evidence="1" id="KW-0482">Metalloprotease</keyword>
<comment type="caution">
    <text evidence="1">Lacks conserved residue(s) required for the propagation of feature annotation.</text>
</comment>
<feature type="domain" description="Peptidase M12A" evidence="2">
    <location>
        <begin position="48"/>
        <end position="240"/>
    </location>
</feature>
<accession>A0A011AE99</accession>
<keyword evidence="1" id="KW-0645">Protease</keyword>
<dbReference type="SMART" id="SM00235">
    <property type="entry name" value="ZnMc"/>
    <property type="match status" value="1"/>
</dbReference>
<keyword evidence="4" id="KW-1185">Reference proteome</keyword>
<name>A0A011AE99_9ACTN</name>
<dbReference type="InterPro" id="IPR006026">
    <property type="entry name" value="Peptidase_Metallo"/>
</dbReference>
<dbReference type="InterPro" id="IPR034035">
    <property type="entry name" value="Astacin-like_dom"/>
</dbReference>
<dbReference type="AlphaFoldDB" id="A0A011AE99"/>
<protein>
    <submittedName>
        <fullName evidence="3">Astacin (Peptidase family M12A)</fullName>
    </submittedName>
</protein>
<dbReference type="CDD" id="cd04280">
    <property type="entry name" value="ZnMc_astacin_like"/>
    <property type="match status" value="1"/>
</dbReference>
<dbReference type="EMBL" id="JFBT01000001">
    <property type="protein sequence ID" value="EXG80361.1"/>
    <property type="molecule type" value="Genomic_DNA"/>
</dbReference>
<dbReference type="InterPro" id="IPR024079">
    <property type="entry name" value="MetalloPept_cat_dom_sf"/>
</dbReference>
<keyword evidence="1" id="KW-0862">Zinc</keyword>
<keyword evidence="1" id="KW-0378">Hydrolase</keyword>
<dbReference type="PANTHER" id="PTHR10127:SF850">
    <property type="entry name" value="METALLOENDOPEPTIDASE"/>
    <property type="match status" value="1"/>
</dbReference>
<feature type="active site" evidence="1">
    <location>
        <position position="138"/>
    </location>
</feature>
<dbReference type="SMR" id="A0A011AE99"/>
<dbReference type="GO" id="GO:0006508">
    <property type="term" value="P:proteolysis"/>
    <property type="evidence" value="ECO:0007669"/>
    <property type="project" value="UniProtKB-KW"/>
</dbReference>
<feature type="binding site" evidence="1">
    <location>
        <position position="147"/>
    </location>
    <ligand>
        <name>Zn(2+)</name>
        <dbReference type="ChEBI" id="CHEBI:29105"/>
        <note>catalytic</note>
    </ligand>
</feature>
<dbReference type="RefSeq" id="WP_211247310.1">
    <property type="nucleotide sequence ID" value="NZ_KK073874.1"/>
</dbReference>
<reference evidence="3 4" key="1">
    <citation type="submission" date="2013-07" db="EMBL/GenBank/DDBJ databases">
        <authorList>
            <consortium name="DOE Joint Genome Institute"/>
            <person name="Eisen J."/>
            <person name="Huntemann M."/>
            <person name="Han J."/>
            <person name="Chen A."/>
            <person name="Kyrpides N."/>
            <person name="Mavromatis K."/>
            <person name="Markowitz V."/>
            <person name="Palaniappan K."/>
            <person name="Ivanova N."/>
            <person name="Schaumberg A."/>
            <person name="Pati A."/>
            <person name="Liolios K."/>
            <person name="Nordberg H.P."/>
            <person name="Cantor M.N."/>
            <person name="Hua S.X."/>
            <person name="Woyke T."/>
        </authorList>
    </citation>
    <scope>NUCLEOTIDE SEQUENCE [LARGE SCALE GENOMIC DNA]</scope>
    <source>
        <strain evidence="3 4">DSM 44712</strain>
    </source>
</reference>
<keyword evidence="1" id="KW-0479">Metal-binding</keyword>
<dbReference type="SUPFAM" id="SSF69318">
    <property type="entry name" value="Integrin alpha N-terminal domain"/>
    <property type="match status" value="1"/>
</dbReference>
<dbReference type="Pfam" id="PF01400">
    <property type="entry name" value="Astacin"/>
    <property type="match status" value="1"/>
</dbReference>
<gene>
    <name evidence="3" type="ORF">CryarDRAFT_1434</name>
</gene>
<proteinExistence type="predicted"/>
<dbReference type="PANTHER" id="PTHR10127">
    <property type="entry name" value="DISCOIDIN, CUB, EGF, LAMININ , AND ZINC METALLOPROTEASE DOMAIN CONTAINING"/>
    <property type="match status" value="1"/>
</dbReference>
<feature type="binding site" evidence="1">
    <location>
        <position position="137"/>
    </location>
    <ligand>
        <name>Zn(2+)</name>
        <dbReference type="ChEBI" id="CHEBI:29105"/>
        <note>catalytic</note>
    </ligand>
</feature>
<evidence type="ECO:0000256" key="1">
    <source>
        <dbReference type="PROSITE-ProRule" id="PRU01211"/>
    </source>
</evidence>
<dbReference type="InterPro" id="IPR028994">
    <property type="entry name" value="Integrin_alpha_N"/>
</dbReference>
<feature type="binding site" evidence="1">
    <location>
        <position position="141"/>
    </location>
    <ligand>
        <name>Zn(2+)</name>
        <dbReference type="ChEBI" id="CHEBI:29105"/>
        <note>catalytic</note>
    </ligand>
</feature>
<dbReference type="Gene3D" id="3.40.390.10">
    <property type="entry name" value="Collagenase (Catalytic Domain)"/>
    <property type="match status" value="1"/>
</dbReference>
<dbReference type="GO" id="GO:0008270">
    <property type="term" value="F:zinc ion binding"/>
    <property type="evidence" value="ECO:0007669"/>
    <property type="project" value="UniProtKB-UniRule"/>
</dbReference>
<dbReference type="PATRIC" id="fig|927661.3.peg.1408"/>
<dbReference type="PRINTS" id="PR00480">
    <property type="entry name" value="ASTACIN"/>
</dbReference>
<dbReference type="PROSITE" id="PS51864">
    <property type="entry name" value="ASTACIN"/>
    <property type="match status" value="1"/>
</dbReference>
<dbReference type="Proteomes" id="UP000021053">
    <property type="component" value="Unassembled WGS sequence"/>
</dbReference>
<evidence type="ECO:0000259" key="2">
    <source>
        <dbReference type="PROSITE" id="PS51864"/>
    </source>
</evidence>
<comment type="cofactor">
    <cofactor evidence="1">
        <name>Zn(2+)</name>
        <dbReference type="ChEBI" id="CHEBI:29105"/>
    </cofactor>
    <text evidence="1">Binds 1 zinc ion per subunit.</text>
</comment>
<dbReference type="HOGENOM" id="CLU_522466_0_0_11"/>
<dbReference type="GO" id="GO:0004222">
    <property type="term" value="F:metalloendopeptidase activity"/>
    <property type="evidence" value="ECO:0007669"/>
    <property type="project" value="UniProtKB-UniRule"/>
</dbReference>
<dbReference type="SUPFAM" id="SSF55486">
    <property type="entry name" value="Metalloproteases ('zincins'), catalytic domain"/>
    <property type="match status" value="1"/>
</dbReference>
<organism evidence="3 4">
    <name type="scientific">Cryptosporangium arvum DSM 44712</name>
    <dbReference type="NCBI Taxonomy" id="927661"/>
    <lineage>
        <taxon>Bacteria</taxon>
        <taxon>Bacillati</taxon>
        <taxon>Actinomycetota</taxon>
        <taxon>Actinomycetes</taxon>
        <taxon>Cryptosporangiales</taxon>
        <taxon>Cryptosporangiaceae</taxon>
        <taxon>Cryptosporangium</taxon>
    </lineage>
</organism>
<dbReference type="InterPro" id="IPR001506">
    <property type="entry name" value="Peptidase_M12A"/>
</dbReference>
<evidence type="ECO:0000313" key="3">
    <source>
        <dbReference type="EMBL" id="EXG80361.1"/>
    </source>
</evidence>
<evidence type="ECO:0000313" key="4">
    <source>
        <dbReference type="Proteomes" id="UP000021053"/>
    </source>
</evidence>